<accession>A0A4D9ETN9</accession>
<proteinExistence type="predicted"/>
<reference evidence="1 2" key="1">
    <citation type="submission" date="2019-04" db="EMBL/GenBank/DDBJ databases">
        <title>Draft genome of the big-headed turtle Platysternon megacephalum.</title>
        <authorList>
            <person name="Gong S."/>
        </authorList>
    </citation>
    <scope>NUCLEOTIDE SEQUENCE [LARGE SCALE GENOMIC DNA]</scope>
    <source>
        <strain evidence="1">DO16091913</strain>
        <tissue evidence="1">Muscle</tissue>
    </source>
</reference>
<organism evidence="1 2">
    <name type="scientific">Platysternon megacephalum</name>
    <name type="common">big-headed turtle</name>
    <dbReference type="NCBI Taxonomy" id="55544"/>
    <lineage>
        <taxon>Eukaryota</taxon>
        <taxon>Metazoa</taxon>
        <taxon>Chordata</taxon>
        <taxon>Craniata</taxon>
        <taxon>Vertebrata</taxon>
        <taxon>Euteleostomi</taxon>
        <taxon>Archelosauria</taxon>
        <taxon>Testudinata</taxon>
        <taxon>Testudines</taxon>
        <taxon>Cryptodira</taxon>
        <taxon>Durocryptodira</taxon>
        <taxon>Testudinoidea</taxon>
        <taxon>Platysternidae</taxon>
        <taxon>Platysternon</taxon>
    </lineage>
</organism>
<evidence type="ECO:0000313" key="2">
    <source>
        <dbReference type="Proteomes" id="UP000297703"/>
    </source>
</evidence>
<sequence length="99" mass="11626">MNNLISCTLYCQYYCLYCMLETMPLGYEPETVMHFALLSHSCWLIRYCLLPTGGDLSYIKTASLESCRGKGFLYEPLALMRLLKEQLTLEKKSVFLRWY</sequence>
<dbReference type="AlphaFoldDB" id="A0A4D9ETN9"/>
<comment type="caution">
    <text evidence="1">The sequence shown here is derived from an EMBL/GenBank/DDBJ whole genome shotgun (WGS) entry which is preliminary data.</text>
</comment>
<dbReference type="EMBL" id="QXTE01000013">
    <property type="protein sequence ID" value="TFK13929.1"/>
    <property type="molecule type" value="Genomic_DNA"/>
</dbReference>
<evidence type="ECO:0000313" key="1">
    <source>
        <dbReference type="EMBL" id="TFK13929.1"/>
    </source>
</evidence>
<dbReference type="Proteomes" id="UP000297703">
    <property type="component" value="Unassembled WGS sequence"/>
</dbReference>
<keyword evidence="2" id="KW-1185">Reference proteome</keyword>
<gene>
    <name evidence="1" type="ORF">DR999_PMT02354</name>
</gene>
<name>A0A4D9ETN9_9SAUR</name>
<reference evidence="1 2" key="2">
    <citation type="submission" date="2019-04" db="EMBL/GenBank/DDBJ databases">
        <title>The genome sequence of big-headed turtle.</title>
        <authorList>
            <person name="Gong S."/>
        </authorList>
    </citation>
    <scope>NUCLEOTIDE SEQUENCE [LARGE SCALE GENOMIC DNA]</scope>
    <source>
        <strain evidence="1">DO16091913</strain>
        <tissue evidence="1">Muscle</tissue>
    </source>
</reference>
<protein>
    <submittedName>
        <fullName evidence="1">Vacuolar protein sorting-associated protein 37B</fullName>
    </submittedName>
</protein>